<protein>
    <recommendedName>
        <fullName evidence="4">DUF3667 domain-containing protein</fullName>
    </recommendedName>
</protein>
<feature type="transmembrane region" description="Helical" evidence="1">
    <location>
        <begin position="195"/>
        <end position="213"/>
    </location>
</feature>
<dbReference type="EMBL" id="AP025183">
    <property type="protein sequence ID" value="BDB52983.1"/>
    <property type="molecule type" value="Genomic_DNA"/>
</dbReference>
<keyword evidence="1" id="KW-1133">Transmembrane helix</keyword>
<reference evidence="2 3" key="2">
    <citation type="journal article" date="2022" name="Microorganisms">
        <title>Complete Genome Sequences of Two Flavobacterium ammonificans Strains and a Flavobacterium ammoniigenes Strain of Ammonifying Bacterioplankton Isolated from Surface River Water.</title>
        <authorList>
            <person name="Suda W."/>
            <person name="Ogata Y."/>
            <person name="Shindo C."/>
            <person name="Watanabe K."/>
        </authorList>
    </citation>
    <scope>NUCLEOTIDE SEQUENCE [LARGE SCALE GENOMIC DNA]</scope>
    <source>
        <strain evidence="2 3">GENT11</strain>
    </source>
</reference>
<evidence type="ECO:0000313" key="3">
    <source>
        <dbReference type="Proteomes" id="UP001319865"/>
    </source>
</evidence>
<dbReference type="InterPro" id="IPR022134">
    <property type="entry name" value="DUF3667"/>
</dbReference>
<name>A0ABN6KUY9_9FLAO</name>
<evidence type="ECO:0008006" key="4">
    <source>
        <dbReference type="Google" id="ProtNLM"/>
    </source>
</evidence>
<dbReference type="Proteomes" id="UP001319865">
    <property type="component" value="Chromosome"/>
</dbReference>
<keyword evidence="1" id="KW-0812">Transmembrane</keyword>
<feature type="transmembrane region" description="Helical" evidence="1">
    <location>
        <begin position="129"/>
        <end position="149"/>
    </location>
</feature>
<feature type="transmembrane region" description="Helical" evidence="1">
    <location>
        <begin position="81"/>
        <end position="99"/>
    </location>
</feature>
<gene>
    <name evidence="2" type="ORF">GENT11_12950</name>
</gene>
<organism evidence="2 3">
    <name type="scientific">Flavobacterium ammonificans</name>
    <dbReference type="NCBI Taxonomy" id="1751056"/>
    <lineage>
        <taxon>Bacteria</taxon>
        <taxon>Pseudomonadati</taxon>
        <taxon>Bacteroidota</taxon>
        <taxon>Flavobacteriia</taxon>
        <taxon>Flavobacteriales</taxon>
        <taxon>Flavobacteriaceae</taxon>
        <taxon>Flavobacterium</taxon>
    </lineage>
</organism>
<keyword evidence="1" id="KW-0472">Membrane</keyword>
<feature type="transmembrane region" description="Helical" evidence="1">
    <location>
        <begin position="225"/>
        <end position="251"/>
    </location>
</feature>
<evidence type="ECO:0000256" key="1">
    <source>
        <dbReference type="SAM" id="Phobius"/>
    </source>
</evidence>
<sequence length="257" mass="30078">MSLPNKCLNCNFETNGNFCSNCGQKTNIHRITFKHFIFHDVLHGLFHFDKGMLFTAKESLIRPGKAAIDYIEGKRIRYYNVFYLILLLIGLNIFLSSYYDNLSEIYNPKINERVSNALGEKIEQFFSDYAKIIIFSFVPLFAINGYVLFRKRKLNLSEHFIIAGITFLGILLVNTFSSIISFLDFTIYFDFLSDIMSFASFIVILSLPIYSYYQTFKGFYNKKYFTIRMLIFSLLLLFELVLIVIFIVGIVSNWKFK</sequence>
<accession>A0ABN6KUY9</accession>
<reference evidence="2 3" key="1">
    <citation type="journal article" date="2022" name="Int. J. Syst. Evol. Microbiol.">
        <title>Flavobacterium ammonificans sp. nov. and Flavobacterium ammoniigenes sp. nov., ammonifying bacteria isolated from surface river water.</title>
        <authorList>
            <person name="Watanabe K."/>
            <person name="Kitamura T."/>
            <person name="Ogata Y."/>
            <person name="Shindo C."/>
            <person name="Suda W."/>
        </authorList>
    </citation>
    <scope>NUCLEOTIDE SEQUENCE [LARGE SCALE GENOMIC DNA]</scope>
    <source>
        <strain evidence="2 3">GENT11</strain>
    </source>
</reference>
<evidence type="ECO:0000313" key="2">
    <source>
        <dbReference type="EMBL" id="BDB52983.1"/>
    </source>
</evidence>
<feature type="transmembrane region" description="Helical" evidence="1">
    <location>
        <begin position="161"/>
        <end position="183"/>
    </location>
</feature>
<proteinExistence type="predicted"/>
<dbReference type="Pfam" id="PF12412">
    <property type="entry name" value="DUF3667"/>
    <property type="match status" value="1"/>
</dbReference>
<dbReference type="RefSeq" id="WP_229329017.1">
    <property type="nucleotide sequence ID" value="NZ_AP025183.1"/>
</dbReference>
<keyword evidence="3" id="KW-1185">Reference proteome</keyword>